<feature type="domain" description="SPOR" evidence="3">
    <location>
        <begin position="243"/>
        <end position="323"/>
    </location>
</feature>
<evidence type="ECO:0000256" key="2">
    <source>
        <dbReference type="SAM" id="SignalP"/>
    </source>
</evidence>
<dbReference type="InterPro" id="IPR011990">
    <property type="entry name" value="TPR-like_helical_dom_sf"/>
</dbReference>
<proteinExistence type="predicted"/>
<dbReference type="EMBL" id="CP059851">
    <property type="protein sequence ID" value="QMW21893.1"/>
    <property type="molecule type" value="Genomic_DNA"/>
</dbReference>
<dbReference type="PANTHER" id="PTHR45088:SF1">
    <property type="entry name" value="OS04G0476000 PROTEIN"/>
    <property type="match status" value="1"/>
</dbReference>
<name>A0A7G5IEV1_9SPHN</name>
<accession>A0A7G5IEV1</accession>
<keyword evidence="5" id="KW-1185">Reference proteome</keyword>
<feature type="chain" id="PRO_5028860150" evidence="2">
    <location>
        <begin position="21"/>
        <end position="323"/>
    </location>
</feature>
<dbReference type="InterPro" id="IPR036680">
    <property type="entry name" value="SPOR-like_sf"/>
</dbReference>
<protein>
    <submittedName>
        <fullName evidence="4">SPOR domain-containing protein</fullName>
    </submittedName>
</protein>
<dbReference type="InterPro" id="IPR006597">
    <property type="entry name" value="Sel1-like"/>
</dbReference>
<dbReference type="GO" id="GO:0042834">
    <property type="term" value="F:peptidoglycan binding"/>
    <property type="evidence" value="ECO:0007669"/>
    <property type="project" value="InterPro"/>
</dbReference>
<feature type="signal peptide" evidence="2">
    <location>
        <begin position="1"/>
        <end position="20"/>
    </location>
</feature>
<evidence type="ECO:0000313" key="5">
    <source>
        <dbReference type="Proteomes" id="UP000515292"/>
    </source>
</evidence>
<dbReference type="PROSITE" id="PS51724">
    <property type="entry name" value="SPOR"/>
    <property type="match status" value="1"/>
</dbReference>
<dbReference type="RefSeq" id="WP_182294739.1">
    <property type="nucleotide sequence ID" value="NZ_CP059851.1"/>
</dbReference>
<gene>
    <name evidence="4" type="ORF">H3309_10900</name>
</gene>
<dbReference type="PANTHER" id="PTHR45088">
    <property type="entry name" value="OSJNBA0022H21.17 PROTEIN"/>
    <property type="match status" value="1"/>
</dbReference>
<dbReference type="AlphaFoldDB" id="A0A7G5IEV1"/>
<feature type="compositionally biased region" description="Low complexity" evidence="1">
    <location>
        <begin position="221"/>
        <end position="230"/>
    </location>
</feature>
<dbReference type="InterPro" id="IPR007730">
    <property type="entry name" value="SPOR-like_dom"/>
</dbReference>
<dbReference type="SMART" id="SM00671">
    <property type="entry name" value="SEL1"/>
    <property type="match status" value="3"/>
</dbReference>
<dbReference type="SUPFAM" id="SSF110997">
    <property type="entry name" value="Sporulation related repeat"/>
    <property type="match status" value="1"/>
</dbReference>
<dbReference type="InterPro" id="IPR053301">
    <property type="entry name" value="F-box_motif"/>
</dbReference>
<evidence type="ECO:0000259" key="3">
    <source>
        <dbReference type="PROSITE" id="PS51724"/>
    </source>
</evidence>
<evidence type="ECO:0000256" key="1">
    <source>
        <dbReference type="SAM" id="MobiDB-lite"/>
    </source>
</evidence>
<dbReference type="Pfam" id="PF05036">
    <property type="entry name" value="SPOR"/>
    <property type="match status" value="1"/>
</dbReference>
<organism evidence="4 5">
    <name type="scientific">Sandaracinobacteroides saxicola</name>
    <dbReference type="NCBI Taxonomy" id="2759707"/>
    <lineage>
        <taxon>Bacteria</taxon>
        <taxon>Pseudomonadati</taxon>
        <taxon>Pseudomonadota</taxon>
        <taxon>Alphaproteobacteria</taxon>
        <taxon>Sphingomonadales</taxon>
        <taxon>Sphingosinicellaceae</taxon>
        <taxon>Sandaracinobacteroides</taxon>
    </lineage>
</organism>
<feature type="region of interest" description="Disordered" evidence="1">
    <location>
        <begin position="206"/>
        <end position="243"/>
    </location>
</feature>
<dbReference type="SUPFAM" id="SSF81901">
    <property type="entry name" value="HCP-like"/>
    <property type="match status" value="1"/>
</dbReference>
<sequence length="323" mass="33738">MVRAVLLALVAWGLHAPAMATVAEGVAKWRAQDWAGAVAEWITPAARGDADALFNLGQAYKLGRGVPQSMATAQDYYRRAAEKGHLAATANLGITLYQDGRKGEALTWLRTAADKGDTRAAYVLGVASFNGDGAPRNGVLGYAYMLLAQQGGLTQADGQAARMAVMLSPAERARGEAAAAALAAGEPVPVELLAGGRAMPVPREVAATAPASEDQAESAEAKPAAEAAKPAPRPGRTEEARGTTDMLGWRVQLGAYNSELVARNAWATLVAQQAEALEGAKPVYLKRGGLVRLQIGPFEERGPARELCARLAAAGRPCFVTDK</sequence>
<dbReference type="Pfam" id="PF08238">
    <property type="entry name" value="Sel1"/>
    <property type="match status" value="3"/>
</dbReference>
<reference evidence="4 5" key="1">
    <citation type="submission" date="2020-07" db="EMBL/GenBank/DDBJ databases">
        <title>Complete genome sequence for Sandaracinobacter sp. M6.</title>
        <authorList>
            <person name="Tang Y."/>
            <person name="Liu Q."/>
            <person name="Guo Z."/>
            <person name="Lei P."/>
            <person name="Huang B."/>
        </authorList>
    </citation>
    <scope>NUCLEOTIDE SEQUENCE [LARGE SCALE GENOMIC DNA]</scope>
    <source>
        <strain evidence="4 5">M6</strain>
    </source>
</reference>
<dbReference type="KEGG" id="sand:H3309_10900"/>
<dbReference type="Gene3D" id="3.30.70.1070">
    <property type="entry name" value="Sporulation related repeat"/>
    <property type="match status" value="1"/>
</dbReference>
<dbReference type="Proteomes" id="UP000515292">
    <property type="component" value="Chromosome"/>
</dbReference>
<evidence type="ECO:0000313" key="4">
    <source>
        <dbReference type="EMBL" id="QMW21893.1"/>
    </source>
</evidence>
<keyword evidence="2" id="KW-0732">Signal</keyword>
<dbReference type="Gene3D" id="1.25.40.10">
    <property type="entry name" value="Tetratricopeptide repeat domain"/>
    <property type="match status" value="1"/>
</dbReference>